<feature type="transmembrane region" description="Helical" evidence="1">
    <location>
        <begin position="227"/>
        <end position="245"/>
    </location>
</feature>
<protein>
    <recommendedName>
        <fullName evidence="4">Transmembrane protein</fullName>
    </recommendedName>
</protein>
<evidence type="ECO:0008006" key="4">
    <source>
        <dbReference type="Google" id="ProtNLM"/>
    </source>
</evidence>
<feature type="transmembrane region" description="Helical" evidence="1">
    <location>
        <begin position="86"/>
        <end position="108"/>
    </location>
</feature>
<keyword evidence="1" id="KW-0812">Transmembrane</keyword>
<feature type="transmembrane region" description="Helical" evidence="1">
    <location>
        <begin position="53"/>
        <end position="74"/>
    </location>
</feature>
<dbReference type="AlphaFoldDB" id="A0A9P6ERX6"/>
<evidence type="ECO:0000313" key="3">
    <source>
        <dbReference type="Proteomes" id="UP000807306"/>
    </source>
</evidence>
<organism evidence="2 3">
    <name type="scientific">Crepidotus variabilis</name>
    <dbReference type="NCBI Taxonomy" id="179855"/>
    <lineage>
        <taxon>Eukaryota</taxon>
        <taxon>Fungi</taxon>
        <taxon>Dikarya</taxon>
        <taxon>Basidiomycota</taxon>
        <taxon>Agaricomycotina</taxon>
        <taxon>Agaricomycetes</taxon>
        <taxon>Agaricomycetidae</taxon>
        <taxon>Agaricales</taxon>
        <taxon>Agaricineae</taxon>
        <taxon>Crepidotaceae</taxon>
        <taxon>Crepidotus</taxon>
    </lineage>
</organism>
<dbReference type="EMBL" id="MU157827">
    <property type="protein sequence ID" value="KAF9533830.1"/>
    <property type="molecule type" value="Genomic_DNA"/>
</dbReference>
<evidence type="ECO:0000313" key="2">
    <source>
        <dbReference type="EMBL" id="KAF9533830.1"/>
    </source>
</evidence>
<reference evidence="2" key="1">
    <citation type="submission" date="2020-11" db="EMBL/GenBank/DDBJ databases">
        <authorList>
            <consortium name="DOE Joint Genome Institute"/>
            <person name="Ahrendt S."/>
            <person name="Riley R."/>
            <person name="Andreopoulos W."/>
            <person name="Labutti K."/>
            <person name="Pangilinan J."/>
            <person name="Ruiz-Duenas F.J."/>
            <person name="Barrasa J.M."/>
            <person name="Sanchez-Garcia M."/>
            <person name="Camarero S."/>
            <person name="Miyauchi S."/>
            <person name="Serrano A."/>
            <person name="Linde D."/>
            <person name="Babiker R."/>
            <person name="Drula E."/>
            <person name="Ayuso-Fernandez I."/>
            <person name="Pacheco R."/>
            <person name="Padilla G."/>
            <person name="Ferreira P."/>
            <person name="Barriuso J."/>
            <person name="Kellner H."/>
            <person name="Castanera R."/>
            <person name="Alfaro M."/>
            <person name="Ramirez L."/>
            <person name="Pisabarro A.G."/>
            <person name="Kuo A."/>
            <person name="Tritt A."/>
            <person name="Lipzen A."/>
            <person name="He G."/>
            <person name="Yan M."/>
            <person name="Ng V."/>
            <person name="Cullen D."/>
            <person name="Martin F."/>
            <person name="Rosso M.-N."/>
            <person name="Henrissat B."/>
            <person name="Hibbett D."/>
            <person name="Martinez A.T."/>
            <person name="Grigoriev I.V."/>
        </authorList>
    </citation>
    <scope>NUCLEOTIDE SEQUENCE</scope>
    <source>
        <strain evidence="2">CBS 506.95</strain>
    </source>
</reference>
<comment type="caution">
    <text evidence="2">The sequence shown here is derived from an EMBL/GenBank/DDBJ whole genome shotgun (WGS) entry which is preliminary data.</text>
</comment>
<proteinExistence type="predicted"/>
<evidence type="ECO:0000256" key="1">
    <source>
        <dbReference type="SAM" id="Phobius"/>
    </source>
</evidence>
<accession>A0A9P6ERX6</accession>
<dbReference type="Proteomes" id="UP000807306">
    <property type="component" value="Unassembled WGS sequence"/>
</dbReference>
<keyword evidence="1" id="KW-0472">Membrane</keyword>
<dbReference type="OrthoDB" id="3346251at2759"/>
<keyword evidence="3" id="KW-1185">Reference proteome</keyword>
<name>A0A9P6ERX6_9AGAR</name>
<keyword evidence="1" id="KW-1133">Transmembrane helix</keyword>
<sequence>MLDWNSPEELCRTAIILTKLANVWAGVYCCEILTSFGFDREFITRKRPFQWQLAPYFVGRYTLAIGLLCLTIMLNSTGPINCAMLYPISFLMEISVACASVTFAIRTIAIWSSPSVTRSLQVIVLVQVILVLWNTSRSQAQWFDGQGCQYMDPAKTYLTVLILRVYTMFFDGIVLGLNAFKLGAVFSNKRQGRFVRLLIEQGLVYFIVAFLWNAVAVGFLIWRPNSLIGIAGVSPSSVFTVIASCRSVRHLIQLMIQDAPPRFQSPTVATGTLQFFDTALSQEDSTVIRDFHRSRRTKF</sequence>
<feature type="transmembrane region" description="Helical" evidence="1">
    <location>
        <begin position="203"/>
        <end position="221"/>
    </location>
</feature>
<feature type="transmembrane region" description="Helical" evidence="1">
    <location>
        <begin position="156"/>
        <end position="182"/>
    </location>
</feature>
<gene>
    <name evidence="2" type="ORF">CPB83DRAFT_844590</name>
</gene>